<dbReference type="Gene3D" id="3.90.1140.10">
    <property type="entry name" value="Cyclic phosphodiesterase"/>
    <property type="match status" value="1"/>
</dbReference>
<dbReference type="Pfam" id="PF02834">
    <property type="entry name" value="LigT_PEase"/>
    <property type="match status" value="1"/>
</dbReference>
<evidence type="ECO:0000313" key="5">
    <source>
        <dbReference type="Proteomes" id="UP001166251"/>
    </source>
</evidence>
<evidence type="ECO:0000256" key="2">
    <source>
        <dbReference type="HAMAP-Rule" id="MF_01940"/>
    </source>
</evidence>
<dbReference type="InterPro" id="IPR014051">
    <property type="entry name" value="Phosphoesterase_HXTX"/>
</dbReference>
<dbReference type="SUPFAM" id="SSF55144">
    <property type="entry name" value="LigT-like"/>
    <property type="match status" value="1"/>
</dbReference>
<keyword evidence="5" id="KW-1185">Reference proteome</keyword>
<dbReference type="PANTHER" id="PTHR35561:SF1">
    <property type="entry name" value="RNA 2',3'-CYCLIC PHOSPHODIESTERASE"/>
    <property type="match status" value="1"/>
</dbReference>
<comment type="caution">
    <text evidence="4">The sequence shown here is derived from an EMBL/GenBank/DDBJ whole genome shotgun (WGS) entry which is preliminary data.</text>
</comment>
<evidence type="ECO:0000313" key="4">
    <source>
        <dbReference type="EMBL" id="MBW8189517.1"/>
    </source>
</evidence>
<sequence length="182" mass="20800">MAERLFVALPLPPTIRRQVARWQRAYQPLHAKPVPADNLHLTLAFLGSCDARVKQQVCEQLSSIALPSWCQELSQTGWFAKPKIGYLAPQQTAAALQTLASQVQQRMQQLGMVLPEHDFIPHVSVFRHFQHGHSWRASHSGTQPHVNAMSWPVTEFCLYQSCNDRYKVLHRWPLTESSTNRP</sequence>
<reference evidence="4" key="1">
    <citation type="submission" date="2021-07" db="EMBL/GenBank/DDBJ databases">
        <title>Neiella marina sp. nov., isolated from the intestinal content of sea cucumber Apostichopus japonicus.</title>
        <authorList>
            <person name="Bai X."/>
        </authorList>
    </citation>
    <scope>NUCLEOTIDE SEQUENCE</scope>
    <source>
        <strain evidence="4">126</strain>
    </source>
</reference>
<comment type="catalytic activity">
    <reaction evidence="2">
        <text>a 3'-end 2',3'-cyclophospho-ribonucleotide-RNA + H2O = a 3'-end 2'-phospho-ribonucleotide-RNA + H(+)</text>
        <dbReference type="Rhea" id="RHEA:11828"/>
        <dbReference type="Rhea" id="RHEA-COMP:10464"/>
        <dbReference type="Rhea" id="RHEA-COMP:17353"/>
        <dbReference type="ChEBI" id="CHEBI:15377"/>
        <dbReference type="ChEBI" id="CHEBI:15378"/>
        <dbReference type="ChEBI" id="CHEBI:83064"/>
        <dbReference type="ChEBI" id="CHEBI:173113"/>
        <dbReference type="EC" id="3.1.4.58"/>
    </reaction>
</comment>
<dbReference type="Proteomes" id="UP001166251">
    <property type="component" value="Unassembled WGS sequence"/>
</dbReference>
<feature type="active site" description="Proton acceptor" evidence="2">
    <location>
        <position position="122"/>
    </location>
</feature>
<comment type="caution">
    <text evidence="2">Lacks conserved residue(s) required for the propagation of feature annotation.</text>
</comment>
<feature type="domain" description="Phosphoesterase HXTX" evidence="3">
    <location>
        <begin position="9"/>
        <end position="65"/>
    </location>
</feature>
<dbReference type="InterPro" id="IPR004175">
    <property type="entry name" value="RNA_CPDase"/>
</dbReference>
<keyword evidence="1 2" id="KW-0378">Hydrolase</keyword>
<dbReference type="PANTHER" id="PTHR35561">
    <property type="entry name" value="RNA 2',3'-CYCLIC PHOSPHODIESTERASE"/>
    <property type="match status" value="1"/>
</dbReference>
<proteinExistence type="inferred from homology"/>
<feature type="active site" description="Proton donor" evidence="2">
    <location>
        <position position="40"/>
    </location>
</feature>
<dbReference type="NCBIfam" id="TIGR02258">
    <property type="entry name" value="2_5_ligase"/>
    <property type="match status" value="1"/>
</dbReference>
<gene>
    <name evidence="4" type="primary">thpR</name>
    <name evidence="4" type="ORF">K0504_00600</name>
</gene>
<name>A0ABS7ECR2_9GAMM</name>
<dbReference type="EC" id="3.1.4.58" evidence="2"/>
<comment type="function">
    <text evidence="2">Hydrolyzes RNA 2',3'-cyclic phosphodiester to an RNA 2'-phosphomonoester.</text>
</comment>
<dbReference type="HAMAP" id="MF_01940">
    <property type="entry name" value="RNA_CPDase"/>
    <property type="match status" value="1"/>
</dbReference>
<accession>A0ABS7ECR2</accession>
<comment type="similarity">
    <text evidence="2">Belongs to the 2H phosphoesterase superfamily. ThpR family.</text>
</comment>
<feature type="short sequence motif" description="HXTX 1" evidence="2">
    <location>
        <begin position="40"/>
        <end position="43"/>
    </location>
</feature>
<dbReference type="InterPro" id="IPR009097">
    <property type="entry name" value="Cyclic_Pdiesterase"/>
</dbReference>
<organism evidence="4 5">
    <name type="scientific">Neiella holothuriorum</name>
    <dbReference type="NCBI Taxonomy" id="2870530"/>
    <lineage>
        <taxon>Bacteria</taxon>
        <taxon>Pseudomonadati</taxon>
        <taxon>Pseudomonadota</taxon>
        <taxon>Gammaproteobacteria</taxon>
        <taxon>Alteromonadales</taxon>
        <taxon>Echinimonadaceae</taxon>
        <taxon>Neiella</taxon>
    </lineage>
</organism>
<protein>
    <recommendedName>
        <fullName evidence="2">RNA 2',3'-cyclic phosphodiesterase</fullName>
        <shortName evidence="2">RNA 2',3'-CPDase</shortName>
        <ecNumber evidence="2">3.1.4.58</ecNumber>
    </recommendedName>
</protein>
<dbReference type="RefSeq" id="WP_220102201.1">
    <property type="nucleotide sequence ID" value="NZ_JAHZSS010000001.1"/>
</dbReference>
<evidence type="ECO:0000256" key="1">
    <source>
        <dbReference type="ARBA" id="ARBA00022801"/>
    </source>
</evidence>
<evidence type="ECO:0000259" key="3">
    <source>
        <dbReference type="Pfam" id="PF02834"/>
    </source>
</evidence>
<dbReference type="EMBL" id="JAHZSS010000001">
    <property type="protein sequence ID" value="MBW8189517.1"/>
    <property type="molecule type" value="Genomic_DNA"/>
</dbReference>